<organism evidence="1 2">
    <name type="scientific">Caballeronia temeraria</name>
    <dbReference type="NCBI Taxonomy" id="1777137"/>
    <lineage>
        <taxon>Bacteria</taxon>
        <taxon>Pseudomonadati</taxon>
        <taxon>Pseudomonadota</taxon>
        <taxon>Betaproteobacteria</taxon>
        <taxon>Burkholderiales</taxon>
        <taxon>Burkholderiaceae</taxon>
        <taxon>Caballeronia</taxon>
    </lineage>
</organism>
<dbReference type="AlphaFoldDB" id="A0A158CMJ4"/>
<accession>A0A158CMJ4</accession>
<gene>
    <name evidence="1" type="ORF">AWB76_05757</name>
</gene>
<protein>
    <submittedName>
        <fullName evidence="1">Uncharacterized protein</fullName>
    </submittedName>
</protein>
<dbReference type="EMBL" id="FCOI02000025">
    <property type="protein sequence ID" value="SAK83558.1"/>
    <property type="molecule type" value="Genomic_DNA"/>
</dbReference>
<name>A0A158CMJ4_9BURK</name>
<evidence type="ECO:0000313" key="2">
    <source>
        <dbReference type="Proteomes" id="UP000054624"/>
    </source>
</evidence>
<dbReference type="OrthoDB" id="164747at2"/>
<proteinExistence type="predicted"/>
<dbReference type="Proteomes" id="UP000054624">
    <property type="component" value="Unassembled WGS sequence"/>
</dbReference>
<keyword evidence="2" id="KW-1185">Reference proteome</keyword>
<reference evidence="2" key="1">
    <citation type="submission" date="2016-01" db="EMBL/GenBank/DDBJ databases">
        <authorList>
            <person name="Peeters Charlotte."/>
        </authorList>
    </citation>
    <scope>NUCLEOTIDE SEQUENCE [LARGE SCALE GENOMIC DNA]</scope>
</reference>
<dbReference type="Pfam" id="PF20242">
    <property type="entry name" value="Emfourin"/>
    <property type="match status" value="1"/>
</dbReference>
<sequence length="100" mass="10639">MHAELTTDGGFGAFPGLARPVILDEKDLSAEDGAEFSRLISAARAEAGAARPRAAKPVPDGRTYRINIDGDDTLRLAAADPSVPPAFNALMDFVKRHGHR</sequence>
<dbReference type="InterPro" id="IPR049457">
    <property type="entry name" value="Emfourin"/>
</dbReference>
<dbReference type="RefSeq" id="WP_061163443.1">
    <property type="nucleotide sequence ID" value="NZ_FCOI02000025.1"/>
</dbReference>
<evidence type="ECO:0000313" key="1">
    <source>
        <dbReference type="EMBL" id="SAK83558.1"/>
    </source>
</evidence>